<evidence type="ECO:0000256" key="1">
    <source>
        <dbReference type="SAM" id="MobiDB-lite"/>
    </source>
</evidence>
<reference evidence="2" key="1">
    <citation type="submission" date="2022-11" db="EMBL/GenBank/DDBJ databases">
        <authorList>
            <person name="Scott C."/>
            <person name="Bruce N."/>
        </authorList>
    </citation>
    <scope>NUCLEOTIDE SEQUENCE</scope>
</reference>
<accession>A0A9P1HA91</accession>
<evidence type="ECO:0000313" key="3">
    <source>
        <dbReference type="Proteomes" id="UP000838763"/>
    </source>
</evidence>
<evidence type="ECO:0000313" key="2">
    <source>
        <dbReference type="EMBL" id="CAI4218898.1"/>
    </source>
</evidence>
<name>A0A9P1HA91_9PEZI</name>
<proteinExistence type="predicted"/>
<organism evidence="2 3">
    <name type="scientific">Parascedosporium putredinis</name>
    <dbReference type="NCBI Taxonomy" id="1442378"/>
    <lineage>
        <taxon>Eukaryota</taxon>
        <taxon>Fungi</taxon>
        <taxon>Dikarya</taxon>
        <taxon>Ascomycota</taxon>
        <taxon>Pezizomycotina</taxon>
        <taxon>Sordariomycetes</taxon>
        <taxon>Hypocreomycetidae</taxon>
        <taxon>Microascales</taxon>
        <taxon>Microascaceae</taxon>
        <taxon>Parascedosporium</taxon>
    </lineage>
</organism>
<feature type="compositionally biased region" description="Polar residues" evidence="1">
    <location>
        <begin position="30"/>
        <end position="46"/>
    </location>
</feature>
<sequence>MAASTSAIDRGVRGQEESNPMSMSLREINPNLTSSFSFDPSVSTMSLPAENMTLPMLKRPTRGKGKKKMAELEGLA</sequence>
<gene>
    <name evidence="2" type="ORF">PPNO1_LOCUS8470</name>
</gene>
<dbReference type="Proteomes" id="UP000838763">
    <property type="component" value="Unassembled WGS sequence"/>
</dbReference>
<dbReference type="EMBL" id="CALLCH030000018">
    <property type="protein sequence ID" value="CAI4218898.1"/>
    <property type="molecule type" value="Genomic_DNA"/>
</dbReference>
<feature type="region of interest" description="Disordered" evidence="1">
    <location>
        <begin position="1"/>
        <end position="76"/>
    </location>
</feature>
<comment type="caution">
    <text evidence="2">The sequence shown here is derived from an EMBL/GenBank/DDBJ whole genome shotgun (WGS) entry which is preliminary data.</text>
</comment>
<dbReference type="AlphaFoldDB" id="A0A9P1HA91"/>
<keyword evidence="3" id="KW-1185">Reference proteome</keyword>
<protein>
    <submittedName>
        <fullName evidence="2">Uncharacterized protein</fullName>
    </submittedName>
</protein>